<dbReference type="EMBL" id="AP027272">
    <property type="protein sequence ID" value="BDX05230.1"/>
    <property type="molecule type" value="Genomic_DNA"/>
</dbReference>
<dbReference type="AlphaFoldDB" id="A0AA48HVA8"/>
<evidence type="ECO:0000259" key="11">
    <source>
        <dbReference type="Pfam" id="PF02254"/>
    </source>
</evidence>
<sequence>MSDPATILVIIAGLSLTAQLLAVKLRIPAILFLLAAGILAGPAFQVLDSDDLFGDLLFPIVSLSVAIILFEGALTLNFKELGKLDRVVFKLCTVGILISWLVVAPVAWYLLDISWSLAFLFSAIVTVTGPTVIMPPLKSVRPKASIAKVLRWEGILIDPLGAILAVLVFEFIMISQQPYKNTLLTLLTTFTAGLVSGICCGALLSEVLKRRLLPKFLVNFFVLIVILLAFQIANQFAAESGLITVTIMGAWLANHRGVNVSEIKEFKETLTVLLISGMFIILAARVDLMALYSIAPAAIMIVSVMCLLARPLVVFICTFGSNLSWQEKTLIAWLAPRGIVAAAISAHFAFKLEKSGYEQVEILLPLVFFVIIATVSLQSLSGLRLASWLKVREPKKNGVVIFGVGPFSTELARALQKKDIDVLLTDPNHQAIAAAKIQGFTTYLGDPSSRAAEEIVGSATYSQALILSPYTNANSFATHFFQKEYGKEMVAGVSSGYTGQKDVDKTYRASLGAFGGKTLEQLDKLVNDGARIIATELTDEYDLTEYKQDNLKQRQPLMAITDDKKVIVLKESEMLDELSAKTLISIES</sequence>
<keyword evidence="3" id="KW-0050">Antiport</keyword>
<feature type="transmembrane region" description="Helical" evidence="9">
    <location>
        <begin position="182"/>
        <end position="204"/>
    </location>
</feature>
<dbReference type="PANTHER" id="PTHR32507:SF0">
    <property type="entry name" value="NA(+)_H(+) ANTIPORTER 2-RELATED"/>
    <property type="match status" value="1"/>
</dbReference>
<evidence type="ECO:0000259" key="10">
    <source>
        <dbReference type="Pfam" id="PF00999"/>
    </source>
</evidence>
<feature type="transmembrane region" description="Helical" evidence="9">
    <location>
        <begin position="30"/>
        <end position="47"/>
    </location>
</feature>
<evidence type="ECO:0000313" key="12">
    <source>
        <dbReference type="EMBL" id="BDX05230.1"/>
    </source>
</evidence>
<evidence type="ECO:0000256" key="4">
    <source>
        <dbReference type="ARBA" id="ARBA00022475"/>
    </source>
</evidence>
<evidence type="ECO:0000256" key="3">
    <source>
        <dbReference type="ARBA" id="ARBA00022449"/>
    </source>
</evidence>
<feature type="transmembrane region" description="Helical" evidence="9">
    <location>
        <begin position="88"/>
        <end position="111"/>
    </location>
</feature>
<feature type="domain" description="Cation/H+ exchanger transmembrane" evidence="10">
    <location>
        <begin position="15"/>
        <end position="381"/>
    </location>
</feature>
<dbReference type="InterPro" id="IPR036291">
    <property type="entry name" value="NAD(P)-bd_dom_sf"/>
</dbReference>
<evidence type="ECO:0000256" key="1">
    <source>
        <dbReference type="ARBA" id="ARBA00004651"/>
    </source>
</evidence>
<keyword evidence="13" id="KW-1185">Reference proteome</keyword>
<evidence type="ECO:0000256" key="9">
    <source>
        <dbReference type="SAM" id="Phobius"/>
    </source>
</evidence>
<name>A0AA48HVA8_9ALTE</name>
<organism evidence="12 13">
    <name type="scientific">Planctobacterium marinum</name>
    <dbReference type="NCBI Taxonomy" id="1631968"/>
    <lineage>
        <taxon>Bacteria</taxon>
        <taxon>Pseudomonadati</taxon>
        <taxon>Pseudomonadota</taxon>
        <taxon>Gammaproteobacteria</taxon>
        <taxon>Alteromonadales</taxon>
        <taxon>Alteromonadaceae</taxon>
        <taxon>Planctobacterium</taxon>
    </lineage>
</organism>
<feature type="transmembrane region" description="Helical" evidence="9">
    <location>
        <begin position="53"/>
        <end position="76"/>
    </location>
</feature>
<evidence type="ECO:0000256" key="2">
    <source>
        <dbReference type="ARBA" id="ARBA00022448"/>
    </source>
</evidence>
<keyword evidence="2" id="KW-0813">Transport</keyword>
<feature type="domain" description="RCK N-terminal" evidence="11">
    <location>
        <begin position="399"/>
        <end position="494"/>
    </location>
</feature>
<evidence type="ECO:0000256" key="8">
    <source>
        <dbReference type="ARBA" id="ARBA00023136"/>
    </source>
</evidence>
<keyword evidence="8 9" id="KW-0472">Membrane</keyword>
<dbReference type="InterPro" id="IPR003148">
    <property type="entry name" value="RCK_N"/>
</dbReference>
<dbReference type="Gene3D" id="1.20.1530.20">
    <property type="match status" value="1"/>
</dbReference>
<dbReference type="GO" id="GO:0006813">
    <property type="term" value="P:potassium ion transport"/>
    <property type="evidence" value="ECO:0007669"/>
    <property type="project" value="InterPro"/>
</dbReference>
<dbReference type="Pfam" id="PF02254">
    <property type="entry name" value="TrkA_N"/>
    <property type="match status" value="1"/>
</dbReference>
<keyword evidence="6 9" id="KW-1133">Transmembrane helix</keyword>
<accession>A0AA48HVA8</accession>
<comment type="subcellular location">
    <subcellularLocation>
        <location evidence="1">Cell membrane</location>
        <topology evidence="1">Multi-pass membrane protein</topology>
    </subcellularLocation>
</comment>
<feature type="transmembrane region" description="Helical" evidence="9">
    <location>
        <begin position="117"/>
        <end position="134"/>
    </location>
</feature>
<feature type="transmembrane region" description="Helical" evidence="9">
    <location>
        <begin position="155"/>
        <end position="176"/>
    </location>
</feature>
<keyword evidence="4" id="KW-1003">Cell membrane</keyword>
<dbReference type="GO" id="GO:1902600">
    <property type="term" value="P:proton transmembrane transport"/>
    <property type="evidence" value="ECO:0007669"/>
    <property type="project" value="InterPro"/>
</dbReference>
<feature type="transmembrane region" description="Helical" evidence="9">
    <location>
        <begin position="362"/>
        <end position="386"/>
    </location>
</feature>
<dbReference type="Pfam" id="PF00999">
    <property type="entry name" value="Na_H_Exchanger"/>
    <property type="match status" value="1"/>
</dbReference>
<dbReference type="InterPro" id="IPR006153">
    <property type="entry name" value="Cation/H_exchanger_TM"/>
</dbReference>
<evidence type="ECO:0000256" key="6">
    <source>
        <dbReference type="ARBA" id="ARBA00022989"/>
    </source>
</evidence>
<dbReference type="PANTHER" id="PTHR32507">
    <property type="entry name" value="NA(+)/H(+) ANTIPORTER 1"/>
    <property type="match status" value="1"/>
</dbReference>
<dbReference type="GO" id="GO:0015297">
    <property type="term" value="F:antiporter activity"/>
    <property type="evidence" value="ECO:0007669"/>
    <property type="project" value="UniProtKB-KW"/>
</dbReference>
<dbReference type="Gene3D" id="3.40.50.720">
    <property type="entry name" value="NAD(P)-binding Rossmann-like Domain"/>
    <property type="match status" value="1"/>
</dbReference>
<dbReference type="GO" id="GO:0005886">
    <property type="term" value="C:plasma membrane"/>
    <property type="evidence" value="ECO:0007669"/>
    <property type="project" value="UniProtKB-SubCell"/>
</dbReference>
<keyword evidence="7" id="KW-0406">Ion transport</keyword>
<protein>
    <submittedName>
        <fullName evidence="12">Sodium/hydrogen exchanger</fullName>
    </submittedName>
</protein>
<proteinExistence type="predicted"/>
<dbReference type="RefSeq" id="WP_338291196.1">
    <property type="nucleotide sequence ID" value="NZ_AP027272.1"/>
</dbReference>
<feature type="transmembrane region" description="Helical" evidence="9">
    <location>
        <begin position="330"/>
        <end position="350"/>
    </location>
</feature>
<feature type="transmembrane region" description="Helical" evidence="9">
    <location>
        <begin position="270"/>
        <end position="292"/>
    </location>
</feature>
<dbReference type="SUPFAM" id="SSF51735">
    <property type="entry name" value="NAD(P)-binding Rossmann-fold domains"/>
    <property type="match status" value="1"/>
</dbReference>
<gene>
    <name evidence="12" type="ORF">MACH26_07510</name>
</gene>
<evidence type="ECO:0000256" key="5">
    <source>
        <dbReference type="ARBA" id="ARBA00022692"/>
    </source>
</evidence>
<evidence type="ECO:0000313" key="13">
    <source>
        <dbReference type="Proteomes" id="UP001333710"/>
    </source>
</evidence>
<dbReference type="KEGG" id="pmaw:MACH26_07510"/>
<feature type="transmembrane region" description="Helical" evidence="9">
    <location>
        <begin position="298"/>
        <end position="318"/>
    </location>
</feature>
<evidence type="ECO:0000256" key="7">
    <source>
        <dbReference type="ARBA" id="ARBA00023065"/>
    </source>
</evidence>
<dbReference type="Proteomes" id="UP001333710">
    <property type="component" value="Chromosome"/>
</dbReference>
<reference evidence="12" key="1">
    <citation type="submission" date="2023-01" db="EMBL/GenBank/DDBJ databases">
        <title>Complete genome sequence of Planctobacterium marinum strain Dej080120_11.</title>
        <authorList>
            <person name="Ueki S."/>
            <person name="Maruyama F."/>
        </authorList>
    </citation>
    <scope>NUCLEOTIDE SEQUENCE</scope>
    <source>
        <strain evidence="12">Dej080120_11</strain>
    </source>
</reference>
<dbReference type="InterPro" id="IPR038770">
    <property type="entry name" value="Na+/solute_symporter_sf"/>
</dbReference>
<feature type="transmembrane region" description="Helical" evidence="9">
    <location>
        <begin position="6"/>
        <end position="23"/>
    </location>
</feature>
<feature type="transmembrane region" description="Helical" evidence="9">
    <location>
        <begin position="216"/>
        <end position="234"/>
    </location>
</feature>
<keyword evidence="5 9" id="KW-0812">Transmembrane</keyword>